<feature type="transmembrane region" description="Helical" evidence="1">
    <location>
        <begin position="20"/>
        <end position="41"/>
    </location>
</feature>
<reference evidence="2 3" key="1">
    <citation type="journal article" date="2015" name="Proc. Natl. Acad. Sci. U.S.A.">
        <title>The resurrection genome of Boea hygrometrica: A blueprint for survival of dehydration.</title>
        <authorList>
            <person name="Xiao L."/>
            <person name="Yang G."/>
            <person name="Zhang L."/>
            <person name="Yang X."/>
            <person name="Zhao S."/>
            <person name="Ji Z."/>
            <person name="Zhou Q."/>
            <person name="Hu M."/>
            <person name="Wang Y."/>
            <person name="Chen M."/>
            <person name="Xu Y."/>
            <person name="Jin H."/>
            <person name="Xiao X."/>
            <person name="Hu G."/>
            <person name="Bao F."/>
            <person name="Hu Y."/>
            <person name="Wan P."/>
            <person name="Li L."/>
            <person name="Deng X."/>
            <person name="Kuang T."/>
            <person name="Xiang C."/>
            <person name="Zhu J.K."/>
            <person name="Oliver M.J."/>
            <person name="He Y."/>
        </authorList>
    </citation>
    <scope>NUCLEOTIDE SEQUENCE [LARGE SCALE GENOMIC DNA]</scope>
    <source>
        <strain evidence="3">cv. XS01</strain>
    </source>
</reference>
<keyword evidence="1" id="KW-0472">Membrane</keyword>
<name>A0A2Z7D5S3_9LAMI</name>
<evidence type="ECO:0000313" key="2">
    <source>
        <dbReference type="EMBL" id="KZV52466.1"/>
    </source>
</evidence>
<evidence type="ECO:0000256" key="1">
    <source>
        <dbReference type="SAM" id="Phobius"/>
    </source>
</evidence>
<gene>
    <name evidence="2" type="ORF">F511_18515</name>
</gene>
<keyword evidence="1" id="KW-0812">Transmembrane</keyword>
<dbReference type="Proteomes" id="UP000250235">
    <property type="component" value="Unassembled WGS sequence"/>
</dbReference>
<organism evidence="2 3">
    <name type="scientific">Dorcoceras hygrometricum</name>
    <dbReference type="NCBI Taxonomy" id="472368"/>
    <lineage>
        <taxon>Eukaryota</taxon>
        <taxon>Viridiplantae</taxon>
        <taxon>Streptophyta</taxon>
        <taxon>Embryophyta</taxon>
        <taxon>Tracheophyta</taxon>
        <taxon>Spermatophyta</taxon>
        <taxon>Magnoliopsida</taxon>
        <taxon>eudicotyledons</taxon>
        <taxon>Gunneridae</taxon>
        <taxon>Pentapetalae</taxon>
        <taxon>asterids</taxon>
        <taxon>lamiids</taxon>
        <taxon>Lamiales</taxon>
        <taxon>Gesneriaceae</taxon>
        <taxon>Didymocarpoideae</taxon>
        <taxon>Trichosporeae</taxon>
        <taxon>Loxocarpinae</taxon>
        <taxon>Dorcoceras</taxon>
    </lineage>
</organism>
<dbReference type="AlphaFoldDB" id="A0A2Z7D5S3"/>
<keyword evidence="1" id="KW-1133">Transmembrane helix</keyword>
<proteinExistence type="predicted"/>
<sequence length="148" mass="15766">MASGTLPHLVTDLVFRSDDLTSTVLSAYITVFCCWLTLLPLLCAKEDAGSCCGLCAATRLFLNFLYCVQRKVEVGVLASLSVRICAPTKAVMTPNGDPRLSGLGWLPSWVGWGCWLVTSVLVVLGCLCVSSRASYCVLPDLLGVGSLC</sequence>
<protein>
    <submittedName>
        <fullName evidence="2">Uncharacterized protein</fullName>
    </submittedName>
</protein>
<evidence type="ECO:0000313" key="3">
    <source>
        <dbReference type="Proteomes" id="UP000250235"/>
    </source>
</evidence>
<accession>A0A2Z7D5S3</accession>
<keyword evidence="3" id="KW-1185">Reference proteome</keyword>
<dbReference type="EMBL" id="KQ991058">
    <property type="protein sequence ID" value="KZV52466.1"/>
    <property type="molecule type" value="Genomic_DNA"/>
</dbReference>